<dbReference type="RefSeq" id="WP_116086585.1">
    <property type="nucleotide sequence ID" value="NZ_JACHIL010000001.1"/>
</dbReference>
<comment type="catalytic activity">
    <reaction evidence="5">
        <text>N(6)-[(R)-lipoyl]-L-lysyl-[protein] + pyruvate + H(+) = N(6)-[(R)-S(8)-acetyldihydrolipoyl]-L-lysyl-[protein] + CO2</text>
        <dbReference type="Rhea" id="RHEA:19189"/>
        <dbReference type="Rhea" id="RHEA-COMP:10474"/>
        <dbReference type="Rhea" id="RHEA-COMP:10478"/>
        <dbReference type="ChEBI" id="CHEBI:15361"/>
        <dbReference type="ChEBI" id="CHEBI:15378"/>
        <dbReference type="ChEBI" id="CHEBI:16526"/>
        <dbReference type="ChEBI" id="CHEBI:83099"/>
        <dbReference type="ChEBI" id="CHEBI:83111"/>
        <dbReference type="EC" id="1.2.4.1"/>
    </reaction>
</comment>
<dbReference type="SUPFAM" id="SSF52518">
    <property type="entry name" value="Thiamin diphosphate-binding fold (THDP-binding)"/>
    <property type="match status" value="1"/>
</dbReference>
<dbReference type="Gene3D" id="3.40.50.970">
    <property type="match status" value="1"/>
</dbReference>
<dbReference type="InterPro" id="IPR050642">
    <property type="entry name" value="PDH_E1_Alpha_Subunit"/>
</dbReference>
<keyword evidence="8" id="KW-1185">Reference proteome</keyword>
<dbReference type="PANTHER" id="PTHR11516:SF60">
    <property type="entry name" value="PYRUVATE DEHYDROGENASE E1 COMPONENT SUBUNIT ALPHA"/>
    <property type="match status" value="1"/>
</dbReference>
<comment type="function">
    <text evidence="4">The pyruvate dehydrogenase complex catalyzes the overall conversion of pyruvate to acetyl-CoA and CO(2). It contains multiple copies of three enzymatic components: pyruvate dehydrogenase (E1), dihydrolipoamide acetyltransferase (E2) and lipoamide dehydrogenase (E3).</text>
</comment>
<dbReference type="EC" id="1.2.4.1" evidence="7"/>
<dbReference type="PANTHER" id="PTHR11516">
    <property type="entry name" value="PYRUVATE DEHYDROGENASE E1 COMPONENT, ALPHA SUBUNIT BACTERIAL AND ORGANELLAR"/>
    <property type="match status" value="1"/>
</dbReference>
<sequence length="345" mass="37661">MAQVKKAQTDDGAKGDLRNLPFAFREYSPEKLKEALHKMYLIRRFEEGAEESYTRGLIHGTMHLSIGQEASAMGICLPLEENDMIGSTHRGHGHCIAKGADIGRMFAEFFGKETGYCKGRGGSMHIADVSKGNLGANGIVGGGIPIAVGAALSAKKQKNGKVVISFFGDGANNEGAFHEALNMASVWKLPVVFVCENNGYGMSTSTKRSTAVENIADRAAAYNMPGVIVDGNNLSDVAEAAHEAIERARRGEGPTLIENKTYRLRGHSKSDRNRYRTKEEIEDWATNRDPIARFEADLKTYGLIDDAEIETIRTNVEKEIADAIEFAKNSPSPDLSNLTRDVYTD</sequence>
<dbReference type="Proteomes" id="UP000531231">
    <property type="component" value="Unassembled WGS sequence"/>
</dbReference>
<keyword evidence="2 7" id="KW-0560">Oxidoreductase</keyword>
<accession>A0A7W8AGF1</accession>
<evidence type="ECO:0000256" key="2">
    <source>
        <dbReference type="ARBA" id="ARBA00023002"/>
    </source>
</evidence>
<evidence type="ECO:0000259" key="6">
    <source>
        <dbReference type="Pfam" id="PF00676"/>
    </source>
</evidence>
<evidence type="ECO:0000313" key="8">
    <source>
        <dbReference type="Proteomes" id="UP000531231"/>
    </source>
</evidence>
<name>A0A7W8AGF1_9HYPH</name>
<dbReference type="CDD" id="cd02000">
    <property type="entry name" value="TPP_E1_PDC_ADC_BCADC"/>
    <property type="match status" value="1"/>
</dbReference>
<dbReference type="AlphaFoldDB" id="A0A7W8AGF1"/>
<reference evidence="7 8" key="1">
    <citation type="submission" date="2020-08" db="EMBL/GenBank/DDBJ databases">
        <title>Genomic Encyclopedia of Type Strains, Phase IV (KMG-IV): sequencing the most valuable type-strain genomes for metagenomic binning, comparative biology and taxonomic classification.</title>
        <authorList>
            <person name="Goeker M."/>
        </authorList>
    </citation>
    <scope>NUCLEOTIDE SEQUENCE [LARGE SCALE GENOMIC DNA]</scope>
    <source>
        <strain evidence="7 8">DSM 25620</strain>
    </source>
</reference>
<keyword evidence="7" id="KW-0670">Pyruvate</keyword>
<evidence type="ECO:0000256" key="5">
    <source>
        <dbReference type="ARBA" id="ARBA00051231"/>
    </source>
</evidence>
<dbReference type="InterPro" id="IPR029061">
    <property type="entry name" value="THDP-binding"/>
</dbReference>
<proteinExistence type="predicted"/>
<dbReference type="Pfam" id="PF00676">
    <property type="entry name" value="E1_dh"/>
    <property type="match status" value="1"/>
</dbReference>
<feature type="domain" description="Dehydrogenase E1 component" evidence="6">
    <location>
        <begin position="38"/>
        <end position="334"/>
    </location>
</feature>
<evidence type="ECO:0000313" key="7">
    <source>
        <dbReference type="EMBL" id="MBB5089977.1"/>
    </source>
</evidence>
<evidence type="ECO:0000256" key="1">
    <source>
        <dbReference type="ARBA" id="ARBA00001964"/>
    </source>
</evidence>
<evidence type="ECO:0000256" key="4">
    <source>
        <dbReference type="ARBA" id="ARBA00025211"/>
    </source>
</evidence>
<dbReference type="EMBL" id="JACHIL010000001">
    <property type="protein sequence ID" value="MBB5089977.1"/>
    <property type="molecule type" value="Genomic_DNA"/>
</dbReference>
<protein>
    <submittedName>
        <fullName evidence="7">Pyruvate dehydrogenase E1 component alpha subunit</fullName>
        <ecNumber evidence="7">1.2.4.1</ecNumber>
    </submittedName>
</protein>
<gene>
    <name evidence="7" type="ORF">HNQ68_000489</name>
</gene>
<dbReference type="GO" id="GO:0004739">
    <property type="term" value="F:pyruvate dehydrogenase (acetyl-transferring) activity"/>
    <property type="evidence" value="ECO:0007669"/>
    <property type="project" value="UniProtKB-EC"/>
</dbReference>
<organism evidence="7 8">
    <name type="scientific">Pseudochrobactrum saccharolyticum</name>
    <dbReference type="NCBI Taxonomy" id="354352"/>
    <lineage>
        <taxon>Bacteria</taxon>
        <taxon>Pseudomonadati</taxon>
        <taxon>Pseudomonadota</taxon>
        <taxon>Alphaproteobacteria</taxon>
        <taxon>Hyphomicrobiales</taxon>
        <taxon>Brucellaceae</taxon>
        <taxon>Pseudochrobactrum</taxon>
    </lineage>
</organism>
<evidence type="ECO:0000256" key="3">
    <source>
        <dbReference type="ARBA" id="ARBA00023052"/>
    </source>
</evidence>
<comment type="cofactor">
    <cofactor evidence="1">
        <name>thiamine diphosphate</name>
        <dbReference type="ChEBI" id="CHEBI:58937"/>
    </cofactor>
</comment>
<dbReference type="GO" id="GO:0006086">
    <property type="term" value="P:pyruvate decarboxylation to acetyl-CoA"/>
    <property type="evidence" value="ECO:0007669"/>
    <property type="project" value="TreeGrafter"/>
</dbReference>
<comment type="caution">
    <text evidence="7">The sequence shown here is derived from an EMBL/GenBank/DDBJ whole genome shotgun (WGS) entry which is preliminary data.</text>
</comment>
<dbReference type="InterPro" id="IPR001017">
    <property type="entry name" value="DH_E1"/>
</dbReference>
<keyword evidence="3" id="KW-0786">Thiamine pyrophosphate</keyword>